<feature type="compositionally biased region" description="Acidic residues" evidence="6">
    <location>
        <begin position="418"/>
        <end position="436"/>
    </location>
</feature>
<keyword evidence="3" id="KW-0479">Metal-binding</keyword>
<dbReference type="EMBL" id="BSDZ01000005">
    <property type="protein sequence ID" value="GLI60134.1"/>
    <property type="molecule type" value="Genomic_DNA"/>
</dbReference>
<evidence type="ECO:0000256" key="1">
    <source>
        <dbReference type="ARBA" id="ARBA00004496"/>
    </source>
</evidence>
<feature type="compositionally biased region" description="Low complexity" evidence="6">
    <location>
        <begin position="1355"/>
        <end position="1378"/>
    </location>
</feature>
<feature type="region of interest" description="Disordered" evidence="6">
    <location>
        <begin position="744"/>
        <end position="776"/>
    </location>
</feature>
<feature type="region of interest" description="Disordered" evidence="6">
    <location>
        <begin position="1622"/>
        <end position="1668"/>
    </location>
</feature>
<accession>A0ABQ5RRP4</accession>
<feature type="compositionally biased region" description="Polar residues" evidence="6">
    <location>
        <begin position="34"/>
        <end position="43"/>
    </location>
</feature>
<evidence type="ECO:0000313" key="8">
    <source>
        <dbReference type="EMBL" id="GLI60134.1"/>
    </source>
</evidence>
<feature type="non-terminal residue" evidence="8">
    <location>
        <position position="2879"/>
    </location>
</feature>
<feature type="compositionally biased region" description="Acidic residues" evidence="6">
    <location>
        <begin position="988"/>
        <end position="1005"/>
    </location>
</feature>
<feature type="compositionally biased region" description="Gly residues" evidence="6">
    <location>
        <begin position="127"/>
        <end position="136"/>
    </location>
</feature>
<feature type="region of interest" description="Disordered" evidence="6">
    <location>
        <begin position="2719"/>
        <end position="2771"/>
    </location>
</feature>
<evidence type="ECO:0000256" key="3">
    <source>
        <dbReference type="ARBA" id="ARBA00022723"/>
    </source>
</evidence>
<feature type="region of interest" description="Disordered" evidence="6">
    <location>
        <begin position="2010"/>
        <end position="2033"/>
    </location>
</feature>
<dbReference type="PANTHER" id="PTHR46212:SF3">
    <property type="entry name" value="GH27120P"/>
    <property type="match status" value="1"/>
</dbReference>
<feature type="compositionally biased region" description="Polar residues" evidence="6">
    <location>
        <begin position="906"/>
        <end position="915"/>
    </location>
</feature>
<evidence type="ECO:0000256" key="6">
    <source>
        <dbReference type="SAM" id="MobiDB-lite"/>
    </source>
</evidence>
<feature type="compositionally biased region" description="Pro residues" evidence="6">
    <location>
        <begin position="1801"/>
        <end position="1813"/>
    </location>
</feature>
<feature type="compositionally biased region" description="Pro residues" evidence="6">
    <location>
        <begin position="1857"/>
        <end position="1866"/>
    </location>
</feature>
<feature type="region of interest" description="Disordered" evidence="6">
    <location>
        <begin position="840"/>
        <end position="1005"/>
    </location>
</feature>
<dbReference type="PROSITE" id="PS50222">
    <property type="entry name" value="EF_HAND_2"/>
    <property type="match status" value="2"/>
</dbReference>
<evidence type="ECO:0000256" key="2">
    <source>
        <dbReference type="ARBA" id="ARBA00022490"/>
    </source>
</evidence>
<dbReference type="CDD" id="cd00051">
    <property type="entry name" value="EFh"/>
    <property type="match status" value="1"/>
</dbReference>
<feature type="compositionally biased region" description="Gly residues" evidence="6">
    <location>
        <begin position="2719"/>
        <end position="2728"/>
    </location>
</feature>
<feature type="compositionally biased region" description="Polar residues" evidence="6">
    <location>
        <begin position="1896"/>
        <end position="1909"/>
    </location>
</feature>
<feature type="region of interest" description="Disordered" evidence="6">
    <location>
        <begin position="2793"/>
        <end position="2818"/>
    </location>
</feature>
<sequence length="2879" mass="290906">MPPPPALGAADRLLSFYKDSELLARSGTLASVKSFNSQASAAQPTALGGQGNDRSGSRDCRPDRVDVVIDPYELNSSDLETSTDSELEFYVDRNDLSEPGDETDWTASGYGDSDFGYDVDDSNRPAGGAGGGGGGDSVTPSRQLRGGGGIRSHGASPGPAMSRGSSFAGTRDAVAPGHPRTNSFRNRVSLAGGSTVATRTVGMPSNLTSPRSLRGFGSSSGGALVFVKRDLITIKRSPGAVAASAAGTVRESFKSGASSSRGRRGAGAAIAAAAAAAPASRRGTVSSLKLIANSSPVGGQKGSVWKRALMISDDAAAGGGGGGGGTASGPASPGRTDMNGTPPMSSAAGSGISRFTLGQGALTAVTATAKHRLNGKVVRRRLLRRRGWDFEVTPGEIDFQLGRPLPQALTRPQPTVNSEDEEEAEGNGGSDDDNDDGSLAGGSEPPPGPAVESIKTYAKERAPEVLWSERLRSAKLLARSTGQTVTVKGRMDRKRRRDLARKIQKWDNREWFATRKRTPPAPPLHPAVARVIEQWFALVDDDRSGTLDHSELLAALRASKVPVSSDNINEMIELMDMDGDGVINWKEFETFFMYEFAAGKNLLSGEYVLPSGVALPFGAMIAKLKRNKLLTDLTQGGTARAKWMQVAENPIHLEDELGMMAAVEMAMEEMRNPVLARQRLRAAKALARLPPHLRTKSMGRHLERHPEITEKLLRANSIAPYLINSMKRCASTTSQVMARLASAGSQGSAGSSGAPSVASTSIASSVQGGGGQKAGRTRNVDLNVAAALAAGLEWPVNGANFYNRRARTILRAVCQRPAETLLNNKAAVSKLAAVKAAVGGGTASGGAAAATSAGGVAKTKNPPAAGGNSDSDEGSTTGRRRGGSKGASGATADPRAMFAAGRGSRRLQSLRNSMKFTRDRSRRKKSDDDDDEDDETRDEGPRRRRSDSSSDSVLPWLVNAKRREAEERERLRAQLQRAEGNGATTSSGDEDDSEGGGSGGEEEDVWVSPMLRTWLRQEHKLHRKRRESLLSKLAEPDTAATAATCDAGGEPVAADTIATTKVSDGGDSGYSSDGAAATSRMSPPTRGGAGSLARMLLERSVHLPPAVAAIRDAAAATAAAAAAATKDSLLLPPPPQGIHSANTTDSGFVSNSGDGAAAPAAGTGPVTPTRLMPPPLALENSWGPSPETPPPGGGPFGPGSLGTPIGESPWTPGLHSATPADDKPRKPRRRMRFEDEEVTQPADADKPVAAAAVPAGLTLESSNQSILTPILANASRSGGGGGGGDGYAKASSPAVAIYGPGIIARSGTGGGGETSTEDGDGCDSGGRNSPGPVAGGRAAFLRSNLVPGDLSGMESSRTSEVSESTATASTAGGPARTAQGVRPRLSILGVQELPMPTGSGVRQWSSVPGGAPPVPLLRTTNPLAAIGGGPNDYTETRGVRRPYGVDPALRETEDEPLDVEEARDMMAALTLDIPKDETLYDIHNGHLIERPSTSHFRAALAKIRTEASALLQSHSIPPHPEYSGAAAAAAATIAVHHRPSSPSSVVSPVTARLHGANTGGAVPVQMARSHVSISSGGAAADAAGGLRAGTTLGRGSRSVKQVANRHRSLLINGVHMRLSTMSGGGASGVAAVPVRRPRPSSPSSQLPLSQQPSSVRAPSDTSLGFLPSPGLFGGSSGGAVGDEGGDSSWLITAQKGDQSFSPVSAAAAAAAAAGVSVAADGEMTSLDASGVENPLVVAAVLRVPDGGILTAAIDTARSMSRSRSPSRCRSPVSRSPAASRPMSRIGSPLRPRSGGGTGPAAPCPMAPPPPPLSQLPLAPTGSGTTTSDVSYVTGGGTATAAATARGSARGRISPACSAPPPMPASQPPEAWDAQVASMFQWRTEAELAAVQRTHRSTYTPREGTSSPLQAASPEHGARRRTGGSSSNTQSNSSTNGGDGGPAAGSATGALADVLLGPAGTTLPEFVPVPGAGPRLQSRYATARSSITTEPVAAPPLPPAEAAVQAISGRMAADDTGSDTNRSYSGKSAVPGGSGADAGAGEFLPCSTARATLPRVLDIVMDEDGTWEGHQGMGAFAISPAALPAAVMGPDMADEELIQRGGGGGGGDRSPPLTSADAKLESTELMASDKREIPTITANKPSGEVEVAGAAVRSTSQQDSGGASDGASGGAVPDADTAPASAVAHSQSAVGMMAVKGTVAMTLASADDVAIVGVGVVAAAPPPPPPLPPLLTDGGAECGVNVSVPVTADAMLGVGTSVAETAPVAEPAGRLLPWHLRRFTLSTEGSEPASYAANSDNSEDISPRAHEMTPRPSPLQPSPLSLQQPPLPPPPAPPLATLDPNDHSDEDDSDDVTAPPLAMEATRVTNGRRLTLNEALLLSEFGKPQTPALARIERATSRVQVPSLSTSRHTVIFDGQPALLSYEASAPAAAAAATMAAATATRSLSAINAHSSGGGGAASGAGMGGGSGAAVHPSGFMLPAPSRLKLTVPPLQLPSQHHHHNPLPSPPPAGLVTAAAPPAQLNVVQKLLSGPLSPRSLAAMTARGSGGGGGSQAYDTAGMAALGRSMGAGAAATTAATATTTTTAVAAGPALPGRAKVSLHSLALFPQPVAAAGGESVEGGGGGLAGDVGGSLSPALASAASVPLPPVQAHRSHGQLPLIHQVHTFPPYPQLQSYGPIYHLQSTHLQQSSGGTGGGMAGVSVNGISINAGASGCNVGGGGGGGGGGGSGARGPQLQLQLPPLRDPGSPHLCDSPRSAAPATVPPPPPGHKHAEFLSDGAAAAAAVLASAMASASASAGEGQKDSSKMRRGRSAVASSLPALPVRLHSQGSLGASHQNSSKVVGGENGSCGGAGPLVGGNWTARAAAPRALSGSTTFVGDRM</sequence>
<feature type="compositionally biased region" description="Low complexity" evidence="6">
    <location>
        <begin position="1756"/>
        <end position="1784"/>
    </location>
</feature>
<feature type="region of interest" description="Disordered" evidence="6">
    <location>
        <begin position="1059"/>
        <end position="1090"/>
    </location>
</feature>
<feature type="domain" description="EF-hand" evidence="7">
    <location>
        <begin position="527"/>
        <end position="562"/>
    </location>
</feature>
<feature type="region of interest" description="Disordered" evidence="6">
    <location>
        <begin position="1895"/>
        <end position="1945"/>
    </location>
</feature>
<feature type="compositionally biased region" description="Low complexity" evidence="6">
    <location>
        <begin position="744"/>
        <end position="761"/>
    </location>
</feature>
<dbReference type="Pfam" id="PF13499">
    <property type="entry name" value="EF-hand_7"/>
    <property type="match status" value="1"/>
</dbReference>
<feature type="domain" description="EF-hand" evidence="7">
    <location>
        <begin position="563"/>
        <end position="598"/>
    </location>
</feature>
<comment type="subcellular location">
    <subcellularLocation>
        <location evidence="1">Cytoplasm</location>
    </subcellularLocation>
</comment>
<feature type="compositionally biased region" description="Basic and acidic residues" evidence="6">
    <location>
        <begin position="961"/>
        <end position="972"/>
    </location>
</feature>
<dbReference type="PANTHER" id="PTHR46212">
    <property type="entry name" value="PEFLIN"/>
    <property type="match status" value="1"/>
</dbReference>
<feature type="region of interest" description="Disordered" evidence="6">
    <location>
        <begin position="401"/>
        <end position="451"/>
    </location>
</feature>
<feature type="region of interest" description="Disordered" evidence="6">
    <location>
        <begin position="2148"/>
        <end position="2179"/>
    </location>
</feature>
<feature type="compositionally biased region" description="Low complexity" evidence="6">
    <location>
        <begin position="1838"/>
        <end position="1856"/>
    </location>
</feature>
<dbReference type="InterPro" id="IPR002048">
    <property type="entry name" value="EF_hand_dom"/>
</dbReference>
<feature type="compositionally biased region" description="Polar residues" evidence="6">
    <location>
        <begin position="1139"/>
        <end position="1153"/>
    </location>
</feature>
<gene>
    <name evidence="8" type="ORF">VaNZ11_002205</name>
</gene>
<feature type="region of interest" description="Disordered" evidence="6">
    <location>
        <begin position="316"/>
        <end position="352"/>
    </location>
</feature>
<keyword evidence="5" id="KW-0106">Calcium</keyword>
<feature type="compositionally biased region" description="Low complexity" evidence="6">
    <location>
        <begin position="845"/>
        <end position="860"/>
    </location>
</feature>
<feature type="compositionally biased region" description="Basic and acidic residues" evidence="6">
    <location>
        <begin position="55"/>
        <end position="67"/>
    </location>
</feature>
<dbReference type="Gene3D" id="1.10.238.10">
    <property type="entry name" value="EF-hand"/>
    <property type="match status" value="1"/>
</dbReference>
<keyword evidence="4" id="KW-0677">Repeat</keyword>
<feature type="compositionally biased region" description="Low complexity" evidence="6">
    <location>
        <begin position="1063"/>
        <end position="1077"/>
    </location>
</feature>
<feature type="region of interest" description="Disordered" evidence="6">
    <location>
        <begin position="1128"/>
        <end position="1249"/>
    </location>
</feature>
<dbReference type="Proteomes" id="UP001165090">
    <property type="component" value="Unassembled WGS sequence"/>
</dbReference>
<evidence type="ECO:0000256" key="4">
    <source>
        <dbReference type="ARBA" id="ARBA00022737"/>
    </source>
</evidence>
<name>A0ABQ5RRP4_9CHLO</name>
<protein>
    <recommendedName>
        <fullName evidence="7">EF-hand domain-containing protein</fullName>
    </recommendedName>
</protein>
<proteinExistence type="predicted"/>
<reference evidence="8 9" key="1">
    <citation type="journal article" date="2023" name="IScience">
        <title>Expanded male sex-determining region conserved during the evolution of homothallism in the green alga Volvox.</title>
        <authorList>
            <person name="Yamamoto K."/>
            <person name="Matsuzaki R."/>
            <person name="Mahakham W."/>
            <person name="Heman W."/>
            <person name="Sekimoto H."/>
            <person name="Kawachi M."/>
            <person name="Minakuchi Y."/>
            <person name="Toyoda A."/>
            <person name="Nozaki H."/>
        </authorList>
    </citation>
    <scope>NUCLEOTIDE SEQUENCE [LARGE SCALE GENOMIC DNA]</scope>
    <source>
        <strain evidence="8 9">NIES-4468</strain>
    </source>
</reference>
<feature type="compositionally biased region" description="Low complexity" evidence="6">
    <location>
        <begin position="1641"/>
        <end position="1668"/>
    </location>
</feature>
<evidence type="ECO:0000313" key="9">
    <source>
        <dbReference type="Proteomes" id="UP001165090"/>
    </source>
</evidence>
<dbReference type="PROSITE" id="PS00018">
    <property type="entry name" value="EF_HAND_1"/>
    <property type="match status" value="2"/>
</dbReference>
<comment type="caution">
    <text evidence="8">The sequence shown here is derived from an EMBL/GenBank/DDBJ whole genome shotgun (WGS) entry which is preliminary data.</text>
</comment>
<feature type="compositionally biased region" description="Pro residues" evidence="6">
    <location>
        <begin position="2324"/>
        <end position="2333"/>
    </location>
</feature>
<feature type="region of interest" description="Disordered" evidence="6">
    <location>
        <begin position="1306"/>
        <end position="1379"/>
    </location>
</feature>
<evidence type="ECO:0000256" key="5">
    <source>
        <dbReference type="ARBA" id="ARBA00022837"/>
    </source>
</evidence>
<dbReference type="InterPro" id="IPR018247">
    <property type="entry name" value="EF_Hand_1_Ca_BS"/>
</dbReference>
<feature type="compositionally biased region" description="Gly residues" evidence="6">
    <location>
        <begin position="317"/>
        <end position="327"/>
    </location>
</feature>
<feature type="compositionally biased region" description="Polar residues" evidence="6">
    <location>
        <begin position="338"/>
        <end position="348"/>
    </location>
</feature>
<dbReference type="InterPro" id="IPR011992">
    <property type="entry name" value="EF-hand-dom_pair"/>
</dbReference>
<feature type="compositionally biased region" description="Low complexity" evidence="6">
    <location>
        <begin position="1922"/>
        <end position="1935"/>
    </location>
</feature>
<feature type="compositionally biased region" description="Acidic residues" evidence="6">
    <location>
        <begin position="928"/>
        <end position="937"/>
    </location>
</feature>
<feature type="region of interest" description="Disordered" evidence="6">
    <location>
        <begin position="1756"/>
        <end position="1869"/>
    </location>
</feature>
<feature type="compositionally biased region" description="Low complexity" evidence="6">
    <location>
        <begin position="1155"/>
        <end position="1169"/>
    </location>
</feature>
<keyword evidence="2" id="KW-0963">Cytoplasm</keyword>
<feature type="compositionally biased region" description="Polar residues" evidence="6">
    <location>
        <begin position="1821"/>
        <end position="1830"/>
    </location>
</feature>
<dbReference type="SUPFAM" id="SSF47473">
    <property type="entry name" value="EF-hand"/>
    <property type="match status" value="1"/>
</dbReference>
<dbReference type="SMART" id="SM00054">
    <property type="entry name" value="EFh"/>
    <property type="match status" value="2"/>
</dbReference>
<feature type="compositionally biased region" description="Low complexity" evidence="6">
    <location>
        <begin position="2729"/>
        <end position="2739"/>
    </location>
</feature>
<keyword evidence="9" id="KW-1185">Reference proteome</keyword>
<feature type="region of interest" description="Disordered" evidence="6">
    <location>
        <begin position="2284"/>
        <end position="2354"/>
    </location>
</feature>
<feature type="region of interest" description="Disordered" evidence="6">
    <location>
        <begin position="34"/>
        <end position="191"/>
    </location>
</feature>
<evidence type="ECO:0000259" key="7">
    <source>
        <dbReference type="PROSITE" id="PS50222"/>
    </source>
</evidence>
<dbReference type="InterPro" id="IPR051426">
    <property type="entry name" value="Peflin/Sorcin_CaBP"/>
</dbReference>
<organism evidence="8 9">
    <name type="scientific">Volvox africanus</name>
    <dbReference type="NCBI Taxonomy" id="51714"/>
    <lineage>
        <taxon>Eukaryota</taxon>
        <taxon>Viridiplantae</taxon>
        <taxon>Chlorophyta</taxon>
        <taxon>core chlorophytes</taxon>
        <taxon>Chlorophyceae</taxon>
        <taxon>CS clade</taxon>
        <taxon>Chlamydomonadales</taxon>
        <taxon>Volvocaceae</taxon>
        <taxon>Volvox</taxon>
    </lineage>
</organism>